<evidence type="ECO:0000313" key="2">
    <source>
        <dbReference type="EMBL" id="MDX3702125.1"/>
    </source>
</evidence>
<keyword evidence="1" id="KW-0472">Membrane</keyword>
<feature type="transmembrane region" description="Helical" evidence="1">
    <location>
        <begin position="70"/>
        <end position="91"/>
    </location>
</feature>
<evidence type="ECO:0000313" key="3">
    <source>
        <dbReference type="Proteomes" id="UP001271274"/>
    </source>
</evidence>
<reference evidence="2 3" key="1">
    <citation type="journal article" date="2023" name="Microb. Genom.">
        <title>Mesoterricola silvestris gen. nov., sp. nov., Mesoterricola sediminis sp. nov., Geothrix oryzae sp. nov., Geothrix edaphica sp. nov., Geothrix rubra sp. nov., and Geothrix limicola sp. nov., six novel members of Acidobacteriota isolated from soils.</title>
        <authorList>
            <person name="Weisberg A.J."/>
            <person name="Pearce E."/>
            <person name="Kramer C.G."/>
            <person name="Chang J.H."/>
            <person name="Clarke C.R."/>
        </authorList>
    </citation>
    <scope>NUCLEOTIDE SEQUENCE [LARGE SCALE GENOMIC DNA]</scope>
    <source>
        <strain evidence="2 3">ID09-01A</strain>
    </source>
</reference>
<sequence length="102" mass="10642">MVATSYIGLITLAGLVRGITGAEGDGYLALLYFLSFPGSLLVSALVVIPLNWALGGSGTVPQDANPFGPMIYLTGGAVVNVLLVWCVFILIRRLSGTGRRTS</sequence>
<proteinExistence type="predicted"/>
<protein>
    <recommendedName>
        <fullName evidence="4">Integral membrane protein</fullName>
    </recommendedName>
</protein>
<feature type="transmembrane region" description="Helical" evidence="1">
    <location>
        <begin position="29"/>
        <end position="50"/>
    </location>
</feature>
<dbReference type="Proteomes" id="UP001271274">
    <property type="component" value="Unassembled WGS sequence"/>
</dbReference>
<organism evidence="2 3">
    <name type="scientific">Streptomyces europaeiscabiei</name>
    <dbReference type="NCBI Taxonomy" id="146819"/>
    <lineage>
        <taxon>Bacteria</taxon>
        <taxon>Bacillati</taxon>
        <taxon>Actinomycetota</taxon>
        <taxon>Actinomycetes</taxon>
        <taxon>Kitasatosporales</taxon>
        <taxon>Streptomycetaceae</taxon>
        <taxon>Streptomyces</taxon>
    </lineage>
</organism>
<feature type="transmembrane region" description="Helical" evidence="1">
    <location>
        <begin position="6"/>
        <end position="22"/>
    </location>
</feature>
<accession>A0ABU4NKY8</accession>
<dbReference type="EMBL" id="JARAYU010000006">
    <property type="protein sequence ID" value="MDX3702125.1"/>
    <property type="molecule type" value="Genomic_DNA"/>
</dbReference>
<keyword evidence="1" id="KW-0812">Transmembrane</keyword>
<name>A0ABU4NKY8_9ACTN</name>
<evidence type="ECO:0000256" key="1">
    <source>
        <dbReference type="SAM" id="Phobius"/>
    </source>
</evidence>
<keyword evidence="1" id="KW-1133">Transmembrane helix</keyword>
<keyword evidence="3" id="KW-1185">Reference proteome</keyword>
<evidence type="ECO:0008006" key="4">
    <source>
        <dbReference type="Google" id="ProtNLM"/>
    </source>
</evidence>
<dbReference type="GeneID" id="96271068"/>
<gene>
    <name evidence="2" type="ORF">PV662_20570</name>
</gene>
<comment type="caution">
    <text evidence="2">The sequence shown here is derived from an EMBL/GenBank/DDBJ whole genome shotgun (WGS) entry which is preliminary data.</text>
</comment>
<dbReference type="RefSeq" id="WP_005476768.1">
    <property type="nucleotide sequence ID" value="NZ_CP109154.1"/>
</dbReference>